<dbReference type="PANTHER" id="PTHR22754">
    <property type="entry name" value="DISCO-INTERACTING PROTEIN 2 DIP2 -RELATED"/>
    <property type="match status" value="1"/>
</dbReference>
<feature type="domain" description="AMP-dependent synthetase/ligase" evidence="1">
    <location>
        <begin position="4"/>
        <end position="156"/>
    </location>
</feature>
<protein>
    <submittedName>
        <fullName evidence="2">AMP-binding domain-containing protein</fullName>
    </submittedName>
</protein>
<accession>A0A183DYY1</accession>
<sequence length="322" mass="35351">LPPRITDDSVAYIEYTTDKEGSVKGVCVTRQALLSHCRCLSTAMGYSSSDTMVSVLDFKREAGLWHSILASVYVGQRVIFIPYSLMKINPASWMLMVTRYQAKTALVKSRDLHWGLLATRDHKDINLSTLRSILVADGANPWSLSSCDQFTSVFQSRGLRPDLVRRLVHLFICYRPSSTDECLRNSGRGVLSMSALSHLVVRVDQENSLTSLTLQDAGQVVPGGVAVVVKLSGPPRLCKADEIGEICLYAHSTGSAYWGLDGLSASTFKVEPLGIDDKPLGPIPYNGLVFIVGNRNSQMYVSGRQHSADDLIATVDFTDYLI</sequence>
<dbReference type="PANTHER" id="PTHR22754:SF32">
    <property type="entry name" value="DISCO-INTERACTING PROTEIN 2"/>
    <property type="match status" value="1"/>
</dbReference>
<evidence type="ECO:0000313" key="2">
    <source>
        <dbReference type="WBParaSite" id="GPUH_0001393701-mRNA-1"/>
    </source>
</evidence>
<name>A0A183DYY1_9BILA</name>
<dbReference type="SUPFAM" id="SSF56801">
    <property type="entry name" value="Acetyl-CoA synthetase-like"/>
    <property type="match status" value="1"/>
</dbReference>
<dbReference type="Gene3D" id="3.40.50.12780">
    <property type="entry name" value="N-terminal domain of ligase-like"/>
    <property type="match status" value="1"/>
</dbReference>
<dbReference type="InterPro" id="IPR042099">
    <property type="entry name" value="ANL_N_sf"/>
</dbReference>
<organism evidence="2">
    <name type="scientific">Gongylonema pulchrum</name>
    <dbReference type="NCBI Taxonomy" id="637853"/>
    <lineage>
        <taxon>Eukaryota</taxon>
        <taxon>Metazoa</taxon>
        <taxon>Ecdysozoa</taxon>
        <taxon>Nematoda</taxon>
        <taxon>Chromadorea</taxon>
        <taxon>Rhabditida</taxon>
        <taxon>Spirurina</taxon>
        <taxon>Spiruromorpha</taxon>
        <taxon>Spiruroidea</taxon>
        <taxon>Gongylonematidae</taxon>
        <taxon>Gongylonema</taxon>
    </lineage>
</organism>
<dbReference type="WBParaSite" id="GPUH_0001393701-mRNA-1">
    <property type="protein sequence ID" value="GPUH_0001393701-mRNA-1"/>
    <property type="gene ID" value="GPUH_0001393701"/>
</dbReference>
<evidence type="ECO:0000259" key="1">
    <source>
        <dbReference type="Pfam" id="PF00501"/>
    </source>
</evidence>
<reference evidence="2" key="1">
    <citation type="submission" date="2016-06" db="UniProtKB">
        <authorList>
            <consortium name="WormBaseParasite"/>
        </authorList>
    </citation>
    <scope>IDENTIFICATION</scope>
</reference>
<dbReference type="InterPro" id="IPR000873">
    <property type="entry name" value="AMP-dep_synth/lig_dom"/>
</dbReference>
<dbReference type="AlphaFoldDB" id="A0A183DYY1"/>
<dbReference type="Pfam" id="PF00501">
    <property type="entry name" value="AMP-binding"/>
    <property type="match status" value="1"/>
</dbReference>
<proteinExistence type="predicted"/>